<sequence>MREHQQVGDPRVLRPGEQLVALRGVDVAVGVEGQVPVGFHARIVPPRAAPGQIRGGTAQGSRPVVHGARRAVHSARRAAHGACLTVAAGAPP</sequence>
<dbReference type="Proteomes" id="UP000608024">
    <property type="component" value="Unassembled WGS sequence"/>
</dbReference>
<reference evidence="1" key="1">
    <citation type="journal article" date="2014" name="Int. J. Syst. Evol. Microbiol.">
        <title>Complete genome sequence of Corynebacterium casei LMG S-19264T (=DSM 44701T), isolated from a smear-ripened cheese.</title>
        <authorList>
            <consortium name="US DOE Joint Genome Institute (JGI-PGF)"/>
            <person name="Walter F."/>
            <person name="Albersmeier A."/>
            <person name="Kalinowski J."/>
            <person name="Ruckert C."/>
        </authorList>
    </citation>
    <scope>NUCLEOTIDE SEQUENCE</scope>
    <source>
        <strain evidence="1">JCM 4784</strain>
    </source>
</reference>
<organism evidence="1 2">
    <name type="scientific">Streptomyces longispororuber</name>
    <dbReference type="NCBI Taxonomy" id="68230"/>
    <lineage>
        <taxon>Bacteria</taxon>
        <taxon>Bacillati</taxon>
        <taxon>Actinomycetota</taxon>
        <taxon>Actinomycetes</taxon>
        <taxon>Kitasatosporales</taxon>
        <taxon>Streptomycetaceae</taxon>
        <taxon>Streptomyces</taxon>
    </lineage>
</organism>
<accession>A0A918ZYX2</accession>
<gene>
    <name evidence="1" type="ORF">GCM10018785_51230</name>
</gene>
<evidence type="ECO:0000313" key="2">
    <source>
        <dbReference type="Proteomes" id="UP000608024"/>
    </source>
</evidence>
<evidence type="ECO:0000313" key="1">
    <source>
        <dbReference type="EMBL" id="GHE76703.1"/>
    </source>
</evidence>
<dbReference type="EMBL" id="BNBT01000094">
    <property type="protein sequence ID" value="GHE76703.1"/>
    <property type="molecule type" value="Genomic_DNA"/>
</dbReference>
<comment type="caution">
    <text evidence="1">The sequence shown here is derived from an EMBL/GenBank/DDBJ whole genome shotgun (WGS) entry which is preliminary data.</text>
</comment>
<proteinExistence type="predicted"/>
<protein>
    <submittedName>
        <fullName evidence="1">Uncharacterized protein</fullName>
    </submittedName>
</protein>
<name>A0A918ZYX2_9ACTN</name>
<dbReference type="AlphaFoldDB" id="A0A918ZYX2"/>
<keyword evidence="2" id="KW-1185">Reference proteome</keyword>
<reference evidence="1" key="2">
    <citation type="submission" date="2020-09" db="EMBL/GenBank/DDBJ databases">
        <authorList>
            <person name="Sun Q."/>
            <person name="Ohkuma M."/>
        </authorList>
    </citation>
    <scope>NUCLEOTIDE SEQUENCE</scope>
    <source>
        <strain evidence="1">JCM 4784</strain>
    </source>
</reference>